<dbReference type="Proteomes" id="UP000016646">
    <property type="component" value="Unassembled WGS sequence"/>
</dbReference>
<dbReference type="PATRIC" id="fig|1125725.3.peg.144"/>
<reference evidence="4 5" key="1">
    <citation type="submission" date="2013-08" db="EMBL/GenBank/DDBJ databases">
        <authorList>
            <person name="Durkin A.S."/>
            <person name="Haft D.R."/>
            <person name="McCorrison J."/>
            <person name="Torralba M."/>
            <person name="Gillis M."/>
            <person name="Haft D.H."/>
            <person name="Methe B."/>
            <person name="Sutton G."/>
            <person name="Nelson K.E."/>
        </authorList>
    </citation>
    <scope>NUCLEOTIDE SEQUENCE [LARGE SCALE GENOMIC DNA]</scope>
    <source>
        <strain evidence="3 5">ATCC 35536</strain>
        <strain evidence="2 4">VPI DR56BR1116</strain>
    </source>
</reference>
<evidence type="ECO:0000313" key="3">
    <source>
        <dbReference type="EMBL" id="ERK00406.1"/>
    </source>
</evidence>
<keyword evidence="1" id="KW-1133">Transmembrane helix</keyword>
<sequence>MSADENRAGILQAQYKNSIKKELVRKSIHICSALIPTLLTFAYYPVIVCLAVVLAFYIASETLRKCGISVPVVSHITEVASRKRDENKFVLGPVTLVLGIIATVLVWQPEAARIGIYALAFGDGLASLGGKLFGRTVIPFTHGKTIAGSLTCFFAVLCSSFAVCKNGFVSLVLALSAMAIELMPLGDFDNLLIPVAIGGLSTLLMR</sequence>
<feature type="transmembrane region" description="Helical" evidence="1">
    <location>
        <begin position="188"/>
        <end position="205"/>
    </location>
</feature>
<feature type="transmembrane region" description="Helical" evidence="1">
    <location>
        <begin position="114"/>
        <end position="134"/>
    </location>
</feature>
<dbReference type="PANTHER" id="PTHR31303:SF1">
    <property type="entry name" value="CTP-DEPENDENT DIACYLGLYCEROL KINASE 1"/>
    <property type="match status" value="1"/>
</dbReference>
<dbReference type="STRING" id="1125725.HMPREF1325_1885"/>
<dbReference type="RefSeq" id="WP_021329153.1">
    <property type="nucleotide sequence ID" value="NZ_AUZJ01000002.1"/>
</dbReference>
<dbReference type="EMBL" id="AUZJ01000002">
    <property type="protein sequence ID" value="ERF61889.1"/>
    <property type="molecule type" value="Genomic_DNA"/>
</dbReference>
<dbReference type="GO" id="GO:0016779">
    <property type="term" value="F:nucleotidyltransferase activity"/>
    <property type="evidence" value="ECO:0007669"/>
    <property type="project" value="UniProtKB-KW"/>
</dbReference>
<feature type="transmembrane region" description="Helical" evidence="1">
    <location>
        <begin position="41"/>
        <end position="59"/>
    </location>
</feature>
<protein>
    <submittedName>
        <fullName evidence="2 3">Phosphatidate cytidylyltransferase</fullName>
    </submittedName>
</protein>
<gene>
    <name evidence="3" type="ORF">HMPREF0860_1011</name>
    <name evidence="2" type="ORF">HMPREF1325_1885</name>
</gene>
<dbReference type="Proteomes" id="UP000016412">
    <property type="component" value="Unassembled WGS sequence"/>
</dbReference>
<name>U1GZB5_TRESO</name>
<organism evidence="2 4">
    <name type="scientific">Treponema socranskii subsp. socranskii VPI DR56BR1116 = ATCC 35536</name>
    <dbReference type="NCBI Taxonomy" id="1125725"/>
    <lineage>
        <taxon>Bacteria</taxon>
        <taxon>Pseudomonadati</taxon>
        <taxon>Spirochaetota</taxon>
        <taxon>Spirochaetia</taxon>
        <taxon>Spirochaetales</taxon>
        <taxon>Treponemataceae</taxon>
        <taxon>Treponema</taxon>
    </lineage>
</organism>
<evidence type="ECO:0000256" key="1">
    <source>
        <dbReference type="SAM" id="Phobius"/>
    </source>
</evidence>
<keyword evidence="5" id="KW-1185">Reference proteome</keyword>
<dbReference type="EMBL" id="AVQI01000067">
    <property type="protein sequence ID" value="ERK00406.1"/>
    <property type="molecule type" value="Genomic_DNA"/>
</dbReference>
<keyword evidence="1" id="KW-0472">Membrane</keyword>
<dbReference type="GO" id="GO:0004143">
    <property type="term" value="F:ATP-dependent diacylglycerol kinase activity"/>
    <property type="evidence" value="ECO:0007669"/>
    <property type="project" value="InterPro"/>
</dbReference>
<keyword evidence="2" id="KW-0548">Nucleotidyltransferase</keyword>
<evidence type="ECO:0000313" key="2">
    <source>
        <dbReference type="EMBL" id="ERF61889.1"/>
    </source>
</evidence>
<evidence type="ECO:0000313" key="4">
    <source>
        <dbReference type="Proteomes" id="UP000016412"/>
    </source>
</evidence>
<dbReference type="eggNOG" id="COG0170">
    <property type="taxonomic scope" value="Bacteria"/>
</dbReference>
<dbReference type="InterPro" id="IPR037997">
    <property type="entry name" value="Dgk1-like"/>
</dbReference>
<dbReference type="OrthoDB" id="9813239at2"/>
<feature type="transmembrane region" description="Helical" evidence="1">
    <location>
        <begin position="89"/>
        <end position="108"/>
    </location>
</feature>
<dbReference type="AlphaFoldDB" id="U1GZB5"/>
<evidence type="ECO:0000313" key="5">
    <source>
        <dbReference type="Proteomes" id="UP000016646"/>
    </source>
</evidence>
<accession>U1GZB5</accession>
<feature type="transmembrane region" description="Helical" evidence="1">
    <location>
        <begin position="146"/>
        <end position="168"/>
    </location>
</feature>
<dbReference type="PANTHER" id="PTHR31303">
    <property type="entry name" value="CTP-DEPENDENT DIACYLGLYCEROL KINASE 1"/>
    <property type="match status" value="1"/>
</dbReference>
<keyword evidence="2" id="KW-0808">Transferase</keyword>
<proteinExistence type="predicted"/>
<keyword evidence="1" id="KW-0812">Transmembrane</keyword>
<comment type="caution">
    <text evidence="2">The sequence shown here is derived from an EMBL/GenBank/DDBJ whole genome shotgun (WGS) entry which is preliminary data.</text>
</comment>